<dbReference type="EMBL" id="BMAU01021173">
    <property type="protein sequence ID" value="GFX93347.1"/>
    <property type="molecule type" value="Genomic_DNA"/>
</dbReference>
<protein>
    <recommendedName>
        <fullName evidence="3">Transposase</fullName>
    </recommendedName>
</protein>
<proteinExistence type="predicted"/>
<gene>
    <name evidence="1" type="ORF">TNCV_151531</name>
</gene>
<organism evidence="1 2">
    <name type="scientific">Trichonephila clavipes</name>
    <name type="common">Golden silk orbweaver</name>
    <name type="synonym">Nephila clavipes</name>
    <dbReference type="NCBI Taxonomy" id="2585209"/>
    <lineage>
        <taxon>Eukaryota</taxon>
        <taxon>Metazoa</taxon>
        <taxon>Ecdysozoa</taxon>
        <taxon>Arthropoda</taxon>
        <taxon>Chelicerata</taxon>
        <taxon>Arachnida</taxon>
        <taxon>Araneae</taxon>
        <taxon>Araneomorphae</taxon>
        <taxon>Entelegynae</taxon>
        <taxon>Araneoidea</taxon>
        <taxon>Nephilidae</taxon>
        <taxon>Trichonephila</taxon>
    </lineage>
</organism>
<accession>A0A8X6V341</accession>
<dbReference type="Gene3D" id="3.30.420.10">
    <property type="entry name" value="Ribonuclease H-like superfamily/Ribonuclease H"/>
    <property type="match status" value="1"/>
</dbReference>
<dbReference type="InterPro" id="IPR036397">
    <property type="entry name" value="RNaseH_sf"/>
</dbReference>
<keyword evidence="2" id="KW-1185">Reference proteome</keyword>
<dbReference type="GO" id="GO:0003676">
    <property type="term" value="F:nucleic acid binding"/>
    <property type="evidence" value="ECO:0007669"/>
    <property type="project" value="InterPro"/>
</dbReference>
<evidence type="ECO:0008006" key="3">
    <source>
        <dbReference type="Google" id="ProtNLM"/>
    </source>
</evidence>
<comment type="caution">
    <text evidence="1">The sequence shown here is derived from an EMBL/GenBank/DDBJ whole genome shotgun (WGS) entry which is preliminary data.</text>
</comment>
<dbReference type="PANTHER" id="PTHR46060:SF1">
    <property type="entry name" value="MARINER MOS1 TRANSPOSASE-LIKE PROTEIN"/>
    <property type="match status" value="1"/>
</dbReference>
<evidence type="ECO:0000313" key="2">
    <source>
        <dbReference type="Proteomes" id="UP000887159"/>
    </source>
</evidence>
<dbReference type="InterPro" id="IPR052709">
    <property type="entry name" value="Transposase-MT_Hybrid"/>
</dbReference>
<dbReference type="PANTHER" id="PTHR46060">
    <property type="entry name" value="MARINER MOS1 TRANSPOSASE-LIKE PROTEIN"/>
    <property type="match status" value="1"/>
</dbReference>
<name>A0A8X6V341_TRICX</name>
<evidence type="ECO:0000313" key="1">
    <source>
        <dbReference type="EMBL" id="GFX93347.1"/>
    </source>
</evidence>
<dbReference type="Proteomes" id="UP000887159">
    <property type="component" value="Unassembled WGS sequence"/>
</dbReference>
<reference evidence="1" key="1">
    <citation type="submission" date="2020-08" db="EMBL/GenBank/DDBJ databases">
        <title>Multicomponent nature underlies the extraordinary mechanical properties of spider dragline silk.</title>
        <authorList>
            <person name="Kono N."/>
            <person name="Nakamura H."/>
            <person name="Mori M."/>
            <person name="Yoshida Y."/>
            <person name="Ohtoshi R."/>
            <person name="Malay A.D."/>
            <person name="Moran D.A.P."/>
            <person name="Tomita M."/>
            <person name="Numata K."/>
            <person name="Arakawa K."/>
        </authorList>
    </citation>
    <scope>NUCLEOTIDE SEQUENCE</scope>
</reference>
<dbReference type="AlphaFoldDB" id="A0A8X6V341"/>
<sequence>MEFSHPGSLRVSRISKLNVSNKSHAHHLLGCKWCELHGIYLTKDVTVNSVSPDLTPSDFWLFPKLKETLKGQRFSTVAKVQAAVCKWICSQPESFFMNGMKKWIERLNKCVAFSGDYVGKNECTICKRVINFLHSDTFVNILPCREHISYYWRPFTYQSPLAYRKKNSLG</sequence>